<keyword evidence="2 5" id="KW-0223">Dioxygenase</keyword>
<dbReference type="InterPro" id="IPR050770">
    <property type="entry name" value="Intradiol_RC_Dioxygenase"/>
</dbReference>
<dbReference type="InterPro" id="IPR000627">
    <property type="entry name" value="Intradiol_dOase_C"/>
</dbReference>
<dbReference type="OrthoDB" id="9805815at2"/>
<dbReference type="KEGG" id="mtun:MTUNDRAET4_0255.1"/>
<geneLocation type="plasmid" evidence="5 6">
    <name>2</name>
</geneLocation>
<dbReference type="InterPro" id="IPR015889">
    <property type="entry name" value="Intradiol_dOase_core"/>
</dbReference>
<evidence type="ECO:0000313" key="6">
    <source>
        <dbReference type="Proteomes" id="UP000294360"/>
    </source>
</evidence>
<dbReference type="PANTHER" id="PTHR33711">
    <property type="entry name" value="DIOXYGENASE, PUTATIVE (AFU_ORTHOLOGUE AFUA_2G02910)-RELATED"/>
    <property type="match status" value="1"/>
</dbReference>
<evidence type="ECO:0000256" key="2">
    <source>
        <dbReference type="ARBA" id="ARBA00022964"/>
    </source>
</evidence>
<dbReference type="CDD" id="cd03463">
    <property type="entry name" value="3_4-PCD_alpha"/>
    <property type="match status" value="1"/>
</dbReference>
<dbReference type="Gene3D" id="2.60.130.10">
    <property type="entry name" value="Aromatic compound dioxygenase"/>
    <property type="match status" value="1"/>
</dbReference>
<evidence type="ECO:0000259" key="4">
    <source>
        <dbReference type="PROSITE" id="PS00083"/>
    </source>
</evidence>
<comment type="similarity">
    <text evidence="1">Belongs to the intradiol ring-cleavage dioxygenase family.</text>
</comment>
<gene>
    <name evidence="5" type="primary">pcaG</name>
    <name evidence="5" type="ORF">MTUNDRAET4_0255</name>
</gene>
<sequence length="209" mass="22855">MVQPLQPLKESPSQTAGPYVHIGCTPNWAGIAGVYDRDLGNTPLDTEVKGQRVLISGQVIDGGGAPLKDALIEIWQADAAGRYNSPRDPRGGADPHFLGWARCPTDGATGEFRFETIKPGRAPFKDGRLMAPHVTFWIVARGVNTGLHTRMYFGDEETANAEDPVLARIEHKARVATLIAPRLPGEDGLPIYRFDIHLQGENETVFFDI</sequence>
<dbReference type="EMBL" id="LR536451">
    <property type="protein sequence ID" value="VFU16618.1"/>
    <property type="molecule type" value="Genomic_DNA"/>
</dbReference>
<dbReference type="PANTHER" id="PTHR33711:SF9">
    <property type="entry name" value="PROTOCATECHUATE 3,4-DIOXYGENASE ALPHA CHAIN"/>
    <property type="match status" value="1"/>
</dbReference>
<evidence type="ECO:0000313" key="5">
    <source>
        <dbReference type="EMBL" id="VFU16618.1"/>
    </source>
</evidence>
<name>A0A4U8Z712_METTU</name>
<evidence type="ECO:0000256" key="3">
    <source>
        <dbReference type="ARBA" id="ARBA00023002"/>
    </source>
</evidence>
<dbReference type="Pfam" id="PF00775">
    <property type="entry name" value="Dioxygenase_C"/>
    <property type="match status" value="1"/>
</dbReference>
<organism evidence="5 6">
    <name type="scientific">Methylocella tundrae</name>
    <dbReference type="NCBI Taxonomy" id="227605"/>
    <lineage>
        <taxon>Bacteria</taxon>
        <taxon>Pseudomonadati</taxon>
        <taxon>Pseudomonadota</taxon>
        <taxon>Alphaproteobacteria</taxon>
        <taxon>Hyphomicrobiales</taxon>
        <taxon>Beijerinckiaceae</taxon>
        <taxon>Methylocella</taxon>
    </lineage>
</organism>
<proteinExistence type="inferred from homology"/>
<dbReference type="InterPro" id="IPR012786">
    <property type="entry name" value="Protocat_dOase_a"/>
</dbReference>
<reference evidence="5 6" key="1">
    <citation type="submission" date="2019-03" db="EMBL/GenBank/DDBJ databases">
        <authorList>
            <person name="Kox A.R. M."/>
        </authorList>
    </citation>
    <scope>NUCLEOTIDE SEQUENCE [LARGE SCALE GENOMIC DNA]</scope>
    <source>
        <strain evidence="5">MTUNDRAET4 annotated genome</strain>
        <plasmid evidence="6">2</plasmid>
    </source>
</reference>
<dbReference type="Proteomes" id="UP000294360">
    <property type="component" value="Plasmid 2"/>
</dbReference>
<dbReference type="EC" id="1.13.11.3" evidence="5"/>
<dbReference type="RefSeq" id="WP_134493036.1">
    <property type="nucleotide sequence ID" value="NZ_CP139088.1"/>
</dbReference>
<keyword evidence="5" id="KW-0614">Plasmid</keyword>
<dbReference type="GO" id="GO:0008199">
    <property type="term" value="F:ferric iron binding"/>
    <property type="evidence" value="ECO:0007669"/>
    <property type="project" value="InterPro"/>
</dbReference>
<dbReference type="AlphaFoldDB" id="A0A4U8Z712"/>
<protein>
    <submittedName>
        <fullName evidence="5">Protocatechuate 3,4-dioxygenase alpha chain</fullName>
        <ecNumber evidence="5">1.13.11.3</ecNumber>
    </submittedName>
</protein>
<dbReference type="PROSITE" id="PS00083">
    <property type="entry name" value="INTRADIOL_DIOXYGENAS"/>
    <property type="match status" value="1"/>
</dbReference>
<evidence type="ECO:0000256" key="1">
    <source>
        <dbReference type="ARBA" id="ARBA00007825"/>
    </source>
</evidence>
<feature type="domain" description="Intradiol ring-cleavage dioxygenases" evidence="4">
    <location>
        <begin position="55"/>
        <end position="83"/>
    </location>
</feature>
<keyword evidence="3 5" id="KW-0560">Oxidoreductase</keyword>
<dbReference type="NCBIfam" id="TIGR02423">
    <property type="entry name" value="protocat_alph"/>
    <property type="match status" value="1"/>
</dbReference>
<dbReference type="GO" id="GO:0018578">
    <property type="term" value="F:protocatechuate 3,4-dioxygenase activity"/>
    <property type="evidence" value="ECO:0007669"/>
    <property type="project" value="UniProtKB-EC"/>
</dbReference>
<dbReference type="SUPFAM" id="SSF49482">
    <property type="entry name" value="Aromatic compound dioxygenase"/>
    <property type="match status" value="1"/>
</dbReference>
<accession>A0A4U8Z712</accession>